<dbReference type="NCBIfam" id="TIGR00830">
    <property type="entry name" value="PTBA"/>
    <property type="match status" value="1"/>
</dbReference>
<dbReference type="CDD" id="cd00212">
    <property type="entry name" value="PTS_IIB_glc"/>
    <property type="match status" value="1"/>
</dbReference>
<dbReference type="InterPro" id="IPR011055">
    <property type="entry name" value="Dup_hybrid_motif"/>
</dbReference>
<dbReference type="Gene3D" id="3.30.1360.60">
    <property type="entry name" value="Glucose permease domain IIB"/>
    <property type="match status" value="1"/>
</dbReference>
<dbReference type="GO" id="GO:0090589">
    <property type="term" value="F:protein-phosphocysteine-trehalose phosphotransferase system transporter activity"/>
    <property type="evidence" value="ECO:0007669"/>
    <property type="project" value="TreeGrafter"/>
</dbReference>
<accession>A0A5C6MG67</accession>
<dbReference type="Proteomes" id="UP000321659">
    <property type="component" value="Unassembled WGS sequence"/>
</dbReference>
<dbReference type="FunFam" id="2.70.70.10:FF:000001">
    <property type="entry name" value="PTS system glucose-specific IIA component"/>
    <property type="match status" value="1"/>
</dbReference>
<evidence type="ECO:0000256" key="3">
    <source>
        <dbReference type="ARBA" id="ARBA00022475"/>
    </source>
</evidence>
<dbReference type="GO" id="GO:0005886">
    <property type="term" value="C:plasma membrane"/>
    <property type="evidence" value="ECO:0007669"/>
    <property type="project" value="UniProtKB-SubCell"/>
</dbReference>
<feature type="transmembrane region" description="Helical" evidence="12">
    <location>
        <begin position="280"/>
        <end position="309"/>
    </location>
</feature>
<dbReference type="InterPro" id="IPR011297">
    <property type="entry name" value="PTS_IIABC_b_glu"/>
</dbReference>
<name>A0A5C6MG67_9LACO</name>
<dbReference type="SUPFAM" id="SSF55604">
    <property type="entry name" value="Glucose permease domain IIB"/>
    <property type="match status" value="1"/>
</dbReference>
<comment type="subcellular location">
    <subcellularLocation>
        <location evidence="1">Cell membrane</location>
        <topology evidence="1">Multi-pass membrane protein</topology>
    </subcellularLocation>
</comment>
<keyword evidence="10 12" id="KW-0472">Membrane</keyword>
<dbReference type="InterPro" id="IPR036878">
    <property type="entry name" value="Glu_permease_IIB"/>
</dbReference>
<dbReference type="InterPro" id="IPR018113">
    <property type="entry name" value="PTrfase_EIIB_Cys"/>
</dbReference>
<evidence type="ECO:0000313" key="17">
    <source>
        <dbReference type="Proteomes" id="UP000321659"/>
    </source>
</evidence>
<dbReference type="NCBIfam" id="TIGR01995">
    <property type="entry name" value="PTS-II-ABC-beta"/>
    <property type="match status" value="1"/>
</dbReference>
<keyword evidence="3" id="KW-1003">Cell membrane</keyword>
<dbReference type="Pfam" id="PF00367">
    <property type="entry name" value="PTS_EIIB"/>
    <property type="match status" value="1"/>
</dbReference>
<evidence type="ECO:0000256" key="11">
    <source>
        <dbReference type="PROSITE-ProRule" id="PRU00421"/>
    </source>
</evidence>
<evidence type="ECO:0000256" key="9">
    <source>
        <dbReference type="ARBA" id="ARBA00022989"/>
    </source>
</evidence>
<keyword evidence="4" id="KW-0762">Sugar transport</keyword>
<evidence type="ECO:0000256" key="7">
    <source>
        <dbReference type="ARBA" id="ARBA00022692"/>
    </source>
</evidence>
<sequence length="639" mass="68061">MASKVRDYTKLATDILEAVGGETNLAGATHCATRLRLVLHEVPADAKEKISAMAGVITVVESGGQFQVVIGPHVGEVYDAFSALIDSSEVEEVEAPKMSIMNRIIATMSAVFAPFVYILAAAGIIQGILILITLVMPSFPKSGTYQVLSFISWSPFTFLPIFIAITASKHFKTNTLIAVACCAALVSPTWAEMAGTIANGTSINFMGIPLSQTVYASSVLPPLFLVWILSYLERFLNKKVPEIIKELVVPLLCLLIMVPLTILIIGPLSSLGAEGIAKGYNYLVTVAPPLAGVIIGGFWQVLVIFGIHWGVTPMVMANFKMNGMDSFQAFQTIAVVAQVGAVLGVFIKSKNKELKNISLSAFITGLFGITEPAIYGVTLRFKKPFIFGCISGAVGALITSFFNSNYFAYAGLPSLLTIVNAISPKIPSSFIGMVIGCSVAIIGSVMLVQIFGTGETVSEVATMEAQLDDAPTKVAPVLSAPIINAPGVVNSPVTGKVIALTEVKDEVFASGAMGKGVAVDPTDNKIYAPFNGQIVMTTDTQHAIGLKADDGVEVLIHIGMDTVELKGKYFSTQVKDQDYVKMGDLLVEFDQEKIKAAGFSVVTPVIVTNSDDYEDVIAYTQNEIHHGEPIMELIPKGGK</sequence>
<keyword evidence="2" id="KW-0813">Transport</keyword>
<feature type="transmembrane region" description="Helical" evidence="12">
    <location>
        <begin position="359"/>
        <end position="379"/>
    </location>
</feature>
<dbReference type="InterPro" id="IPR001127">
    <property type="entry name" value="PTS_EIIA_1_perm"/>
</dbReference>
<evidence type="ECO:0000256" key="6">
    <source>
        <dbReference type="ARBA" id="ARBA00022683"/>
    </source>
</evidence>
<feature type="transmembrane region" description="Helical" evidence="12">
    <location>
        <begin position="247"/>
        <end position="268"/>
    </location>
</feature>
<keyword evidence="8" id="KW-0418">Kinase</keyword>
<dbReference type="Pfam" id="PF00358">
    <property type="entry name" value="PTS_EIIA_1"/>
    <property type="match status" value="1"/>
</dbReference>
<dbReference type="PROSITE" id="PS01035">
    <property type="entry name" value="PTS_EIIB_TYPE_1_CYS"/>
    <property type="match status" value="1"/>
</dbReference>
<evidence type="ECO:0000256" key="5">
    <source>
        <dbReference type="ARBA" id="ARBA00022679"/>
    </source>
</evidence>
<evidence type="ECO:0000256" key="10">
    <source>
        <dbReference type="ARBA" id="ARBA00023136"/>
    </source>
</evidence>
<dbReference type="InterPro" id="IPR050558">
    <property type="entry name" value="PTS_Sugar-Specific_Components"/>
</dbReference>
<feature type="transmembrane region" description="Helical" evidence="12">
    <location>
        <begin position="430"/>
        <end position="452"/>
    </location>
</feature>
<protein>
    <submittedName>
        <fullName evidence="16">PTS beta-glucoside transporter subunit EIIBCA</fullName>
    </submittedName>
</protein>
<evidence type="ECO:0000256" key="1">
    <source>
        <dbReference type="ARBA" id="ARBA00004651"/>
    </source>
</evidence>
<gene>
    <name evidence="16" type="ORF">LABALGLTS371_01750</name>
</gene>
<dbReference type="RefSeq" id="WP_146302294.1">
    <property type="nucleotide sequence ID" value="NZ_SRRQ01000001.1"/>
</dbReference>
<feature type="domain" description="PTS EIIA type-1" evidence="13">
    <location>
        <begin position="505"/>
        <end position="609"/>
    </location>
</feature>
<dbReference type="SUPFAM" id="SSF51261">
    <property type="entry name" value="Duplicated hybrid motif"/>
    <property type="match status" value="1"/>
</dbReference>
<feature type="transmembrane region" description="Helical" evidence="12">
    <location>
        <begin position="329"/>
        <end position="347"/>
    </location>
</feature>
<dbReference type="EMBL" id="SRRQ01000001">
    <property type="protein sequence ID" value="TWW11964.1"/>
    <property type="molecule type" value="Genomic_DNA"/>
</dbReference>
<feature type="domain" description="PTS EIIC type-1" evidence="15">
    <location>
        <begin position="106"/>
        <end position="467"/>
    </location>
</feature>
<proteinExistence type="predicted"/>
<keyword evidence="9 12" id="KW-1133">Transmembrane helix</keyword>
<evidence type="ECO:0000259" key="15">
    <source>
        <dbReference type="PROSITE" id="PS51103"/>
    </source>
</evidence>
<dbReference type="GO" id="GO:0009401">
    <property type="term" value="P:phosphoenolpyruvate-dependent sugar phosphotransferase system"/>
    <property type="evidence" value="ECO:0007669"/>
    <property type="project" value="UniProtKB-KW"/>
</dbReference>
<evidence type="ECO:0000256" key="4">
    <source>
        <dbReference type="ARBA" id="ARBA00022597"/>
    </source>
</evidence>
<feature type="transmembrane region" description="Helical" evidence="12">
    <location>
        <begin position="385"/>
        <end position="409"/>
    </location>
</feature>
<dbReference type="InterPro" id="IPR001996">
    <property type="entry name" value="PTS_IIB_1"/>
</dbReference>
<dbReference type="Gene3D" id="2.70.70.10">
    <property type="entry name" value="Glucose Permease (Domain IIA)"/>
    <property type="match status" value="1"/>
</dbReference>
<dbReference type="GO" id="GO:0008982">
    <property type="term" value="F:protein-N(PI)-phosphohistidine-sugar phosphotransferase activity"/>
    <property type="evidence" value="ECO:0007669"/>
    <property type="project" value="InterPro"/>
</dbReference>
<dbReference type="PROSITE" id="PS51098">
    <property type="entry name" value="PTS_EIIB_TYPE_1"/>
    <property type="match status" value="1"/>
</dbReference>
<dbReference type="PROSITE" id="PS51103">
    <property type="entry name" value="PTS_EIIC_TYPE_1"/>
    <property type="match status" value="1"/>
</dbReference>
<evidence type="ECO:0000256" key="12">
    <source>
        <dbReference type="SAM" id="Phobius"/>
    </source>
</evidence>
<dbReference type="AlphaFoldDB" id="A0A5C6MG67"/>
<keyword evidence="7 12" id="KW-0812">Transmembrane</keyword>
<evidence type="ECO:0000259" key="14">
    <source>
        <dbReference type="PROSITE" id="PS51098"/>
    </source>
</evidence>
<keyword evidence="6" id="KW-0598">Phosphotransferase system</keyword>
<dbReference type="PANTHER" id="PTHR30175">
    <property type="entry name" value="PHOSPHOTRANSFERASE SYSTEM TRANSPORT PROTEIN"/>
    <property type="match status" value="1"/>
</dbReference>
<reference evidence="16 17" key="1">
    <citation type="submission" date="2019-04" db="EMBL/GenBank/DDBJ databases">
        <title>In vitro growth and metabolic characteristics of meat-borne Lactobacillus algidus strains.</title>
        <authorList>
            <person name="Sade E."/>
            <person name="Per J."/>
            <person name="Tytti H."/>
            <person name="Johanna B.K."/>
        </authorList>
    </citation>
    <scope>NUCLEOTIDE SEQUENCE [LARGE SCALE GENOMIC DNA]</scope>
    <source>
        <strain evidence="16 17">LTS37-1</strain>
    </source>
</reference>
<dbReference type="Pfam" id="PF02378">
    <property type="entry name" value="PTS_EIIC"/>
    <property type="match status" value="1"/>
</dbReference>
<keyword evidence="5" id="KW-0808">Transferase</keyword>
<evidence type="ECO:0000256" key="8">
    <source>
        <dbReference type="ARBA" id="ARBA00022777"/>
    </source>
</evidence>
<dbReference type="InterPro" id="IPR003352">
    <property type="entry name" value="PTS_EIIC"/>
</dbReference>
<feature type="domain" description="PTS EIIB type-1" evidence="14">
    <location>
        <begin position="9"/>
        <end position="91"/>
    </location>
</feature>
<dbReference type="GO" id="GO:0016301">
    <property type="term" value="F:kinase activity"/>
    <property type="evidence" value="ECO:0007669"/>
    <property type="project" value="UniProtKB-KW"/>
</dbReference>
<dbReference type="PROSITE" id="PS51093">
    <property type="entry name" value="PTS_EIIA_TYPE_1"/>
    <property type="match status" value="1"/>
</dbReference>
<feature type="transmembrane region" description="Helical" evidence="12">
    <location>
        <begin position="147"/>
        <end position="167"/>
    </location>
</feature>
<dbReference type="GO" id="GO:0015771">
    <property type="term" value="P:trehalose transport"/>
    <property type="evidence" value="ECO:0007669"/>
    <property type="project" value="TreeGrafter"/>
</dbReference>
<evidence type="ECO:0000313" key="16">
    <source>
        <dbReference type="EMBL" id="TWW11964.1"/>
    </source>
</evidence>
<feature type="transmembrane region" description="Helical" evidence="12">
    <location>
        <begin position="104"/>
        <end position="135"/>
    </location>
</feature>
<evidence type="ECO:0000256" key="2">
    <source>
        <dbReference type="ARBA" id="ARBA00022448"/>
    </source>
</evidence>
<comment type="caution">
    <text evidence="16">The sequence shown here is derived from an EMBL/GenBank/DDBJ whole genome shotgun (WGS) entry which is preliminary data.</text>
</comment>
<organism evidence="16 17">
    <name type="scientific">Dellaglioa algida</name>
    <dbReference type="NCBI Taxonomy" id="105612"/>
    <lineage>
        <taxon>Bacteria</taxon>
        <taxon>Bacillati</taxon>
        <taxon>Bacillota</taxon>
        <taxon>Bacilli</taxon>
        <taxon>Lactobacillales</taxon>
        <taxon>Lactobacillaceae</taxon>
        <taxon>Dellaglioa</taxon>
    </lineage>
</organism>
<dbReference type="PANTHER" id="PTHR30175:SF1">
    <property type="entry name" value="PTS SYSTEM ARBUTIN-, CELLOBIOSE-, AND SALICIN-SPECIFIC EIIBC COMPONENT-RELATED"/>
    <property type="match status" value="1"/>
</dbReference>
<evidence type="ECO:0000259" key="13">
    <source>
        <dbReference type="PROSITE" id="PS51093"/>
    </source>
</evidence>
<feature type="active site" description="Phosphocysteine intermediate; for EIIB activity" evidence="11">
    <location>
        <position position="31"/>
    </location>
</feature>
<dbReference type="InterPro" id="IPR013013">
    <property type="entry name" value="PTS_EIIC_1"/>
</dbReference>
<dbReference type="PROSITE" id="PS00371">
    <property type="entry name" value="PTS_EIIA_TYPE_1_HIS"/>
    <property type="match status" value="1"/>
</dbReference>
<feature type="transmembrane region" description="Helical" evidence="12">
    <location>
        <begin position="214"/>
        <end position="232"/>
    </location>
</feature>